<sequence length="125" mass="13724">MAAQNLGSKRFGRRIHQGVRNSERRELSEKEKAAAAFFNTSGHGSETWPRTEMLPQLHKRVDDGTRGQLISHQKISLMMAGGSLHLHATNKATGRSTRGWSVLWWHQAGGRDQCHPRGCGAGAGA</sequence>
<gene>
    <name evidence="2" type="ORF">SETIT_1G266900v2</name>
</gene>
<feature type="region of interest" description="Disordered" evidence="1">
    <location>
        <begin position="1"/>
        <end position="28"/>
    </location>
</feature>
<reference evidence="2" key="1">
    <citation type="journal article" date="2012" name="Nat. Biotechnol.">
        <title>Reference genome sequence of the model plant Setaria.</title>
        <authorList>
            <person name="Bennetzen J.L."/>
            <person name="Schmutz J."/>
            <person name="Wang H."/>
            <person name="Percifield R."/>
            <person name="Hawkins J."/>
            <person name="Pontaroli A.C."/>
            <person name="Estep M."/>
            <person name="Feng L."/>
            <person name="Vaughn J.N."/>
            <person name="Grimwood J."/>
            <person name="Jenkins J."/>
            <person name="Barry K."/>
            <person name="Lindquist E."/>
            <person name="Hellsten U."/>
            <person name="Deshpande S."/>
            <person name="Wang X."/>
            <person name="Wu X."/>
            <person name="Mitros T."/>
            <person name="Triplett J."/>
            <person name="Yang X."/>
            <person name="Ye C.Y."/>
            <person name="Mauro-Herrera M."/>
            <person name="Wang L."/>
            <person name="Li P."/>
            <person name="Sharma M."/>
            <person name="Sharma R."/>
            <person name="Ronald P.C."/>
            <person name="Panaud O."/>
            <person name="Kellogg E.A."/>
            <person name="Brutnell T.P."/>
            <person name="Doust A.N."/>
            <person name="Tuskan G.A."/>
            <person name="Rokhsar D."/>
            <person name="Devos K.M."/>
        </authorList>
    </citation>
    <scope>NUCLEOTIDE SEQUENCE [LARGE SCALE GENOMIC DNA]</scope>
    <source>
        <strain evidence="2">Yugu1</strain>
    </source>
</reference>
<dbReference type="EMBL" id="CM003528">
    <property type="protein sequence ID" value="RCV07705.1"/>
    <property type="molecule type" value="Genomic_DNA"/>
</dbReference>
<evidence type="ECO:0000313" key="2">
    <source>
        <dbReference type="EMBL" id="RCV07705.1"/>
    </source>
</evidence>
<dbReference type="AlphaFoldDB" id="A0A368PPM8"/>
<proteinExistence type="predicted"/>
<protein>
    <submittedName>
        <fullName evidence="2">Uncharacterized protein</fullName>
    </submittedName>
</protein>
<name>A0A368PPM8_SETIT</name>
<organism evidence="2">
    <name type="scientific">Setaria italica</name>
    <name type="common">Foxtail millet</name>
    <name type="synonym">Panicum italicum</name>
    <dbReference type="NCBI Taxonomy" id="4555"/>
    <lineage>
        <taxon>Eukaryota</taxon>
        <taxon>Viridiplantae</taxon>
        <taxon>Streptophyta</taxon>
        <taxon>Embryophyta</taxon>
        <taxon>Tracheophyta</taxon>
        <taxon>Spermatophyta</taxon>
        <taxon>Magnoliopsida</taxon>
        <taxon>Liliopsida</taxon>
        <taxon>Poales</taxon>
        <taxon>Poaceae</taxon>
        <taxon>PACMAD clade</taxon>
        <taxon>Panicoideae</taxon>
        <taxon>Panicodae</taxon>
        <taxon>Paniceae</taxon>
        <taxon>Cenchrinae</taxon>
        <taxon>Setaria</taxon>
    </lineage>
</organism>
<evidence type="ECO:0000256" key="1">
    <source>
        <dbReference type="SAM" id="MobiDB-lite"/>
    </source>
</evidence>
<reference evidence="2" key="2">
    <citation type="submission" date="2015-07" db="EMBL/GenBank/DDBJ databases">
        <authorList>
            <person name="Noorani M."/>
        </authorList>
    </citation>
    <scope>NUCLEOTIDE SEQUENCE</scope>
    <source>
        <strain evidence="2">Yugu1</strain>
    </source>
</reference>
<accession>A0A368PPM8</accession>